<gene>
    <name evidence="2" type="ORF">BXY53_2393</name>
</gene>
<dbReference type="Proteomes" id="UP000266273">
    <property type="component" value="Unassembled WGS sequence"/>
</dbReference>
<organism evidence="2 3">
    <name type="scientific">Dichotomicrobium thermohalophilum</name>
    <dbReference type="NCBI Taxonomy" id="933063"/>
    <lineage>
        <taxon>Bacteria</taxon>
        <taxon>Pseudomonadati</taxon>
        <taxon>Pseudomonadota</taxon>
        <taxon>Alphaproteobacteria</taxon>
        <taxon>Hyphomicrobiales</taxon>
        <taxon>Hyphomicrobiaceae</taxon>
        <taxon>Dichotomicrobium</taxon>
    </lineage>
</organism>
<name>A0A397PHG5_9HYPH</name>
<sequence>MSDDAPKRRFQVVDGDKPSPKYRSRKTGEPVHVRPYKCGHCSEQLGYSFTALIQVRLDAVEENDKLRGGALWWACARCLHAKYRIRGLP</sequence>
<protein>
    <submittedName>
        <fullName evidence="2">Uncharacterized protein</fullName>
    </submittedName>
</protein>
<proteinExistence type="predicted"/>
<feature type="region of interest" description="Disordered" evidence="1">
    <location>
        <begin position="1"/>
        <end position="28"/>
    </location>
</feature>
<reference evidence="2 3" key="1">
    <citation type="submission" date="2018-08" db="EMBL/GenBank/DDBJ databases">
        <title>Genomic Encyclopedia of Archaeal and Bacterial Type Strains, Phase II (KMG-II): from individual species to whole genera.</title>
        <authorList>
            <person name="Goeker M."/>
        </authorList>
    </citation>
    <scope>NUCLEOTIDE SEQUENCE [LARGE SCALE GENOMIC DNA]</scope>
    <source>
        <strain evidence="2 3">DSM 5002</strain>
    </source>
</reference>
<evidence type="ECO:0000313" key="2">
    <source>
        <dbReference type="EMBL" id="RIA47319.1"/>
    </source>
</evidence>
<keyword evidence="3" id="KW-1185">Reference proteome</keyword>
<accession>A0A397PHG5</accession>
<comment type="caution">
    <text evidence="2">The sequence shown here is derived from an EMBL/GenBank/DDBJ whole genome shotgun (WGS) entry which is preliminary data.</text>
</comment>
<dbReference type="RefSeq" id="WP_119062206.1">
    <property type="nucleotide sequence ID" value="NZ_QXDF01000003.1"/>
</dbReference>
<evidence type="ECO:0000256" key="1">
    <source>
        <dbReference type="SAM" id="MobiDB-lite"/>
    </source>
</evidence>
<dbReference type="AlphaFoldDB" id="A0A397PHG5"/>
<dbReference type="EMBL" id="QXDF01000003">
    <property type="protein sequence ID" value="RIA47319.1"/>
    <property type="molecule type" value="Genomic_DNA"/>
</dbReference>
<evidence type="ECO:0000313" key="3">
    <source>
        <dbReference type="Proteomes" id="UP000266273"/>
    </source>
</evidence>